<name>A0A6J4GTI1_9FLAO</name>
<evidence type="ECO:0000313" key="3">
    <source>
        <dbReference type="Proteomes" id="UP000479938"/>
    </source>
</evidence>
<feature type="chain" id="PRO_5026694389" description="Lipocalin-like domain-containing protein" evidence="1">
    <location>
        <begin position="24"/>
        <end position="276"/>
    </location>
</feature>
<evidence type="ECO:0000313" key="2">
    <source>
        <dbReference type="EMBL" id="CAA9202240.1"/>
    </source>
</evidence>
<organism evidence="2 3">
    <name type="scientific">Flavobacterium bizetiae</name>
    <dbReference type="NCBI Taxonomy" id="2704140"/>
    <lineage>
        <taxon>Bacteria</taxon>
        <taxon>Pseudomonadati</taxon>
        <taxon>Bacteroidota</taxon>
        <taxon>Flavobacteriia</taxon>
        <taxon>Flavobacteriales</taxon>
        <taxon>Flavobacteriaceae</taxon>
        <taxon>Flavobacterium</taxon>
    </lineage>
</organism>
<accession>A0A6J4GTI1</accession>
<dbReference type="AlphaFoldDB" id="A0A6J4GTI1"/>
<dbReference type="Proteomes" id="UP000479938">
    <property type="component" value="Unassembled WGS sequence"/>
</dbReference>
<gene>
    <name evidence="2" type="ORF">FLA105534_03990</name>
</gene>
<sequence length="276" mass="29603">MKKTAILLLAICTTGLTYTSCSSNDENKTNQPDVSTIGTSIAIDATTEMDIKTGLLVSTKTSPTGKVAENAPGLCATVTVTQQNADSYPKVFTVDYGTTGCTDNQIIKKGKLKITLSEPITTTGSKMTIERIDYSINGIKLEGTIEYVNSTTVATVPQFTRTVTNGKFTDLAGRVFLNTGTITVKQTAGVDTPFLLTDNIYEMPQGTHTVTAPNGEKLTLTVQETLIKKYSCEFISKGSLKVQGGILNGIIDYGNNDCDSKYTYTNENGTSFNLAM</sequence>
<dbReference type="RefSeq" id="WP_173972523.1">
    <property type="nucleotide sequence ID" value="NZ_CADCSU010000147.1"/>
</dbReference>
<keyword evidence="1" id="KW-0732">Signal</keyword>
<keyword evidence="3" id="KW-1185">Reference proteome</keyword>
<dbReference type="EMBL" id="CADCSU010000147">
    <property type="protein sequence ID" value="CAA9202240.1"/>
    <property type="molecule type" value="Genomic_DNA"/>
</dbReference>
<feature type="signal peptide" evidence="1">
    <location>
        <begin position="1"/>
        <end position="23"/>
    </location>
</feature>
<evidence type="ECO:0000256" key="1">
    <source>
        <dbReference type="SAM" id="SignalP"/>
    </source>
</evidence>
<evidence type="ECO:0008006" key="4">
    <source>
        <dbReference type="Google" id="ProtNLM"/>
    </source>
</evidence>
<protein>
    <recommendedName>
        <fullName evidence="4">Lipocalin-like domain-containing protein</fullName>
    </recommendedName>
</protein>
<proteinExistence type="predicted"/>
<reference evidence="2 3" key="1">
    <citation type="submission" date="2020-02" db="EMBL/GenBank/DDBJ databases">
        <authorList>
            <person name="Criscuolo A."/>
        </authorList>
    </citation>
    <scope>NUCLEOTIDE SEQUENCE [LARGE SCALE GENOMIC DNA]</scope>
    <source>
        <strain evidence="2">CIP105534</strain>
    </source>
</reference>